<feature type="compositionally biased region" description="Low complexity" evidence="1">
    <location>
        <begin position="340"/>
        <end position="350"/>
    </location>
</feature>
<dbReference type="EMBL" id="SWFS01000396">
    <property type="protein sequence ID" value="KAA8906493.1"/>
    <property type="molecule type" value="Genomic_DNA"/>
</dbReference>
<protein>
    <submittedName>
        <fullName evidence="2">Uncharacterized protein</fullName>
    </submittedName>
</protein>
<name>A0A642UW54_9ASCO</name>
<accession>A0A642UW54</accession>
<dbReference type="VEuPathDB" id="FungiDB:TRICI_005158"/>
<feature type="region of interest" description="Disordered" evidence="1">
    <location>
        <begin position="17"/>
        <end position="63"/>
    </location>
</feature>
<feature type="region of interest" description="Disordered" evidence="1">
    <location>
        <begin position="98"/>
        <end position="121"/>
    </location>
</feature>
<feature type="compositionally biased region" description="Basic residues" evidence="1">
    <location>
        <begin position="47"/>
        <end position="61"/>
    </location>
</feature>
<reference evidence="2" key="1">
    <citation type="journal article" date="2019" name="G3 (Bethesda)">
        <title>Genome Assemblies of Two Rare Opportunistic Yeast Pathogens: Diutina rugosa (syn. Candida rugosa) and Trichomonascus ciferrii (syn. Candida ciferrii).</title>
        <authorList>
            <person name="Mixao V."/>
            <person name="Saus E."/>
            <person name="Hansen A.P."/>
            <person name="Lass-Florl C."/>
            <person name="Gabaldon T."/>
        </authorList>
    </citation>
    <scope>NUCLEOTIDE SEQUENCE</scope>
    <source>
        <strain evidence="2">CBS 4856</strain>
    </source>
</reference>
<dbReference type="AlphaFoldDB" id="A0A642UW54"/>
<proteinExistence type="predicted"/>
<feature type="compositionally biased region" description="Low complexity" evidence="1">
    <location>
        <begin position="108"/>
        <end position="118"/>
    </location>
</feature>
<feature type="region of interest" description="Disordered" evidence="1">
    <location>
        <begin position="304"/>
        <end position="327"/>
    </location>
</feature>
<feature type="region of interest" description="Disordered" evidence="1">
    <location>
        <begin position="340"/>
        <end position="363"/>
    </location>
</feature>
<feature type="region of interest" description="Disordered" evidence="1">
    <location>
        <begin position="137"/>
        <end position="216"/>
    </location>
</feature>
<organism evidence="2 3">
    <name type="scientific">Trichomonascus ciferrii</name>
    <dbReference type="NCBI Taxonomy" id="44093"/>
    <lineage>
        <taxon>Eukaryota</taxon>
        <taxon>Fungi</taxon>
        <taxon>Dikarya</taxon>
        <taxon>Ascomycota</taxon>
        <taxon>Saccharomycotina</taxon>
        <taxon>Dipodascomycetes</taxon>
        <taxon>Dipodascales</taxon>
        <taxon>Trichomonascaceae</taxon>
        <taxon>Trichomonascus</taxon>
        <taxon>Trichomonascus ciferrii complex</taxon>
    </lineage>
</organism>
<feature type="compositionally biased region" description="Polar residues" evidence="1">
    <location>
        <begin position="312"/>
        <end position="321"/>
    </location>
</feature>
<comment type="caution">
    <text evidence="2">The sequence shown here is derived from an EMBL/GenBank/DDBJ whole genome shotgun (WGS) entry which is preliminary data.</text>
</comment>
<feature type="compositionally biased region" description="Basic residues" evidence="1">
    <location>
        <begin position="98"/>
        <end position="107"/>
    </location>
</feature>
<feature type="compositionally biased region" description="Low complexity" evidence="1">
    <location>
        <begin position="138"/>
        <end position="155"/>
    </location>
</feature>
<feature type="compositionally biased region" description="Polar residues" evidence="1">
    <location>
        <begin position="159"/>
        <end position="171"/>
    </location>
</feature>
<dbReference type="Proteomes" id="UP000761534">
    <property type="component" value="Unassembled WGS sequence"/>
</dbReference>
<gene>
    <name evidence="2" type="ORF">TRICI_005158</name>
</gene>
<sequence>MSTPYYLDDPADSILNMYDNSSDTMFSDDDEGTKQQPQPISPVPRRSSYRRSSRPRSLVHKPHFDEHDFIDDYGINDAVDPALINTQPDKPVVGHRRALSAGARRHSSLPSSRLSTSSNAMWDELNSVRQRIERLKTNNNNDDSNNLSSNNNPLHNDPETTPTKHSAATQRQQHDDLVHEQSSTPHSGLFDAQEPMSSPIPSKPHKLTSPSLSRQTPAERHLLEVLDRAKRTRENDIMMVLLERVVTDTMYLYNHTEFKNTEPIDKVCLSLSDYILQLTETNNYAPPPPPPPSIARSSLRYSRSPLYETPPTGLSNTSPSIHPSVARSASIRSEMGFIGSSPISRSNSYSPAPSTKRFLNPRR</sequence>
<evidence type="ECO:0000256" key="1">
    <source>
        <dbReference type="SAM" id="MobiDB-lite"/>
    </source>
</evidence>
<evidence type="ECO:0000313" key="2">
    <source>
        <dbReference type="EMBL" id="KAA8906493.1"/>
    </source>
</evidence>
<evidence type="ECO:0000313" key="3">
    <source>
        <dbReference type="Proteomes" id="UP000761534"/>
    </source>
</evidence>
<keyword evidence="3" id="KW-1185">Reference proteome</keyword>